<dbReference type="InterPro" id="IPR029061">
    <property type="entry name" value="THDP-binding"/>
</dbReference>
<dbReference type="InterPro" id="IPR020826">
    <property type="entry name" value="Transketolase_BS"/>
</dbReference>
<accession>A0A1S6IUS8</accession>
<dbReference type="Pfam" id="PF02779">
    <property type="entry name" value="Transket_pyr"/>
    <property type="match status" value="1"/>
</dbReference>
<dbReference type="PROSITE" id="PS00801">
    <property type="entry name" value="TRANSKETOLASE_1"/>
    <property type="match status" value="1"/>
</dbReference>
<feature type="binding site" evidence="11">
    <location>
        <position position="175"/>
    </location>
    <ligand>
        <name>Mg(2+)</name>
        <dbReference type="ChEBI" id="CHEBI:18420"/>
    </ligand>
</feature>
<dbReference type="NCBIfam" id="TIGR00204">
    <property type="entry name" value="dxs"/>
    <property type="match status" value="1"/>
</dbReference>
<dbReference type="SUPFAM" id="SSF52518">
    <property type="entry name" value="Thiamin diphosphate-binding fold (THDP-binding)"/>
    <property type="match status" value="2"/>
</dbReference>
<proteinExistence type="inferred from homology"/>
<dbReference type="SMART" id="SM00861">
    <property type="entry name" value="Transket_pyr"/>
    <property type="match status" value="1"/>
</dbReference>
<dbReference type="EC" id="2.2.1.7" evidence="11"/>
<keyword evidence="5 11" id="KW-0479">Metal-binding</keyword>
<keyword evidence="14" id="KW-1185">Reference proteome</keyword>
<dbReference type="Pfam" id="PF02780">
    <property type="entry name" value="Transketolase_C"/>
    <property type="match status" value="1"/>
</dbReference>
<dbReference type="Proteomes" id="UP000189464">
    <property type="component" value="Chromosome"/>
</dbReference>
<comment type="cofactor">
    <cofactor evidence="11">
        <name>thiamine diphosphate</name>
        <dbReference type="ChEBI" id="CHEBI:58937"/>
    </cofactor>
    <text evidence="11">Binds 1 thiamine pyrophosphate per subunit.</text>
</comment>
<feature type="binding site" evidence="11">
    <location>
        <position position="74"/>
    </location>
    <ligand>
        <name>thiamine diphosphate</name>
        <dbReference type="ChEBI" id="CHEBI:58937"/>
    </ligand>
</feature>
<dbReference type="GO" id="GO:0009228">
    <property type="term" value="P:thiamine biosynthetic process"/>
    <property type="evidence" value="ECO:0007669"/>
    <property type="project" value="UniProtKB-UniRule"/>
</dbReference>
<dbReference type="CDD" id="cd07033">
    <property type="entry name" value="TPP_PYR_DXS_TK_like"/>
    <property type="match status" value="1"/>
</dbReference>
<dbReference type="UniPathway" id="UPA00064">
    <property type="reaction ID" value="UER00091"/>
</dbReference>
<keyword evidence="8 11" id="KW-0786">Thiamine pyrophosphate</keyword>
<dbReference type="FunFam" id="3.40.50.920:FF:000002">
    <property type="entry name" value="1-deoxy-D-xylulose-5-phosphate synthase"/>
    <property type="match status" value="1"/>
</dbReference>
<dbReference type="GO" id="GO:0008661">
    <property type="term" value="F:1-deoxy-D-xylulose-5-phosphate synthase activity"/>
    <property type="evidence" value="ECO:0007669"/>
    <property type="project" value="UniProtKB-UniRule"/>
</dbReference>
<evidence type="ECO:0000256" key="7">
    <source>
        <dbReference type="ARBA" id="ARBA00022977"/>
    </source>
</evidence>
<evidence type="ECO:0000313" key="14">
    <source>
        <dbReference type="Proteomes" id="UP000189464"/>
    </source>
</evidence>
<dbReference type="Gene3D" id="3.40.50.970">
    <property type="match status" value="2"/>
</dbReference>
<reference evidence="13 14" key="1">
    <citation type="journal article" date="2016" name="Int. J. Syst. Evol. Microbiol.">
        <title>Desulfotomaculum ferrireducens sp. nov., a moderately thermophilic sulfate-reducing and dissimilatory Fe(III)-reducing bacterium isolated from compost.</title>
        <authorList>
            <person name="Yang G."/>
            <person name="Guo J."/>
            <person name="Zhuang L."/>
            <person name="Yuan Y."/>
            <person name="Zhou S."/>
        </authorList>
    </citation>
    <scope>NUCLEOTIDE SEQUENCE [LARGE SCALE GENOMIC DNA]</scope>
    <source>
        <strain evidence="13 14">GSS09</strain>
    </source>
</reference>
<dbReference type="InterPro" id="IPR005475">
    <property type="entry name" value="Transketolase-like_Pyr-bd"/>
</dbReference>
<keyword evidence="4 11" id="KW-0808">Transferase</keyword>
<keyword evidence="9 11" id="KW-0414">Isoprene biosynthesis</keyword>
<comment type="pathway">
    <text evidence="1 11">Metabolic intermediate biosynthesis; 1-deoxy-D-xylulose 5-phosphate biosynthesis; 1-deoxy-D-xylulose 5-phosphate from D-glyceraldehyde 3-phosphate and pyruvate: step 1/1.</text>
</comment>
<dbReference type="GO" id="GO:0030976">
    <property type="term" value="F:thiamine pyrophosphate binding"/>
    <property type="evidence" value="ECO:0007669"/>
    <property type="project" value="UniProtKB-UniRule"/>
</dbReference>
<protein>
    <recommendedName>
        <fullName evidence="11">1-deoxy-D-xylulose-5-phosphate synthase</fullName>
        <ecNumber evidence="11">2.2.1.7</ecNumber>
    </recommendedName>
    <alternativeName>
        <fullName evidence="11">1-deoxyxylulose-5-phosphate synthase</fullName>
        <shortName evidence="11">DXP synthase</shortName>
        <shortName evidence="11">DXPS</shortName>
    </alternativeName>
</protein>
<dbReference type="GO" id="GO:0016114">
    <property type="term" value="P:terpenoid biosynthetic process"/>
    <property type="evidence" value="ECO:0007669"/>
    <property type="project" value="UniProtKB-UniRule"/>
</dbReference>
<feature type="binding site" evidence="11">
    <location>
        <begin position="147"/>
        <end position="148"/>
    </location>
    <ligand>
        <name>thiamine diphosphate</name>
        <dbReference type="ChEBI" id="CHEBI:58937"/>
    </ligand>
</feature>
<evidence type="ECO:0000313" key="13">
    <source>
        <dbReference type="EMBL" id="AQS58514.1"/>
    </source>
</evidence>
<dbReference type="InterPro" id="IPR009014">
    <property type="entry name" value="Transketo_C/PFOR_II"/>
</dbReference>
<comment type="cofactor">
    <cofactor evidence="11">
        <name>Mg(2+)</name>
        <dbReference type="ChEBI" id="CHEBI:18420"/>
    </cofactor>
    <text evidence="11">Binds 1 Mg(2+) ion per subunit.</text>
</comment>
<dbReference type="PANTHER" id="PTHR43322">
    <property type="entry name" value="1-D-DEOXYXYLULOSE 5-PHOSPHATE SYNTHASE-RELATED"/>
    <property type="match status" value="1"/>
</dbReference>
<dbReference type="HAMAP" id="MF_00315">
    <property type="entry name" value="DXP_synth"/>
    <property type="match status" value="1"/>
</dbReference>
<keyword evidence="7 11" id="KW-0784">Thiamine biosynthesis</keyword>
<evidence type="ECO:0000256" key="3">
    <source>
        <dbReference type="ARBA" id="ARBA00011738"/>
    </source>
</evidence>
<dbReference type="AlphaFoldDB" id="A0A1S6IUS8"/>
<dbReference type="FunFam" id="3.40.50.970:FF:000005">
    <property type="entry name" value="1-deoxy-D-xylulose-5-phosphate synthase"/>
    <property type="match status" value="1"/>
</dbReference>
<dbReference type="GO" id="GO:0000287">
    <property type="term" value="F:magnesium ion binding"/>
    <property type="evidence" value="ECO:0007669"/>
    <property type="project" value="UniProtKB-UniRule"/>
</dbReference>
<dbReference type="PROSITE" id="PS00802">
    <property type="entry name" value="TRANSKETOLASE_2"/>
    <property type="match status" value="1"/>
</dbReference>
<dbReference type="RefSeq" id="WP_077713467.1">
    <property type="nucleotide sequence ID" value="NZ_CP019698.1"/>
</dbReference>
<feature type="binding site" evidence="11">
    <location>
        <position position="285"/>
    </location>
    <ligand>
        <name>thiamine diphosphate</name>
        <dbReference type="ChEBI" id="CHEBI:58937"/>
    </ligand>
</feature>
<dbReference type="OrthoDB" id="9803371at2"/>
<comment type="subunit">
    <text evidence="3 11">Homodimer.</text>
</comment>
<comment type="similarity">
    <text evidence="2 11">Belongs to the transketolase family. DXPS subfamily.</text>
</comment>
<evidence type="ECO:0000256" key="1">
    <source>
        <dbReference type="ARBA" id="ARBA00004980"/>
    </source>
</evidence>
<evidence type="ECO:0000256" key="8">
    <source>
        <dbReference type="ARBA" id="ARBA00023052"/>
    </source>
</evidence>
<evidence type="ECO:0000259" key="12">
    <source>
        <dbReference type="SMART" id="SM00861"/>
    </source>
</evidence>
<dbReference type="KEGG" id="dfg:B0537_05080"/>
<dbReference type="NCBIfam" id="NF003933">
    <property type="entry name" value="PRK05444.2-2"/>
    <property type="match status" value="1"/>
</dbReference>
<dbReference type="InterPro" id="IPR049557">
    <property type="entry name" value="Transketolase_CS"/>
</dbReference>
<feature type="binding site" evidence="11">
    <location>
        <position position="367"/>
    </location>
    <ligand>
        <name>thiamine diphosphate</name>
        <dbReference type="ChEBI" id="CHEBI:58937"/>
    </ligand>
</feature>
<evidence type="ECO:0000256" key="11">
    <source>
        <dbReference type="HAMAP-Rule" id="MF_00315"/>
    </source>
</evidence>
<dbReference type="STRING" id="1833852.B0537_05080"/>
<dbReference type="CDD" id="cd02007">
    <property type="entry name" value="TPP_DXS"/>
    <property type="match status" value="1"/>
</dbReference>
<dbReference type="Gene3D" id="3.40.50.920">
    <property type="match status" value="1"/>
</dbReference>
<name>A0A1S6IUS8_9FIRM</name>
<dbReference type="GO" id="GO:0005829">
    <property type="term" value="C:cytosol"/>
    <property type="evidence" value="ECO:0007669"/>
    <property type="project" value="TreeGrafter"/>
</dbReference>
<dbReference type="Pfam" id="PF13292">
    <property type="entry name" value="DXP_synthase_N"/>
    <property type="match status" value="1"/>
</dbReference>
<feature type="binding site" evidence="11">
    <location>
        <position position="146"/>
    </location>
    <ligand>
        <name>Mg(2+)</name>
        <dbReference type="ChEBI" id="CHEBI:18420"/>
    </ligand>
</feature>
<keyword evidence="6 11" id="KW-0460">Magnesium</keyword>
<dbReference type="GO" id="GO:0019288">
    <property type="term" value="P:isopentenyl diphosphate biosynthetic process, methylerythritol 4-phosphate pathway"/>
    <property type="evidence" value="ECO:0007669"/>
    <property type="project" value="TreeGrafter"/>
</dbReference>
<dbReference type="SUPFAM" id="SSF52922">
    <property type="entry name" value="TK C-terminal domain-like"/>
    <property type="match status" value="1"/>
</dbReference>
<feature type="binding site" evidence="11">
    <location>
        <position position="175"/>
    </location>
    <ligand>
        <name>thiamine diphosphate</name>
        <dbReference type="ChEBI" id="CHEBI:58937"/>
    </ligand>
</feature>
<dbReference type="InterPro" id="IPR033248">
    <property type="entry name" value="Transketolase_C"/>
</dbReference>
<dbReference type="InterPro" id="IPR005477">
    <property type="entry name" value="Dxylulose-5-P_synthase"/>
</dbReference>
<evidence type="ECO:0000256" key="10">
    <source>
        <dbReference type="ARBA" id="ARBA00055605"/>
    </source>
</evidence>
<sequence length="639" mass="69443">MGVLLKKVFSPQDLQQFNIKELQALAAEIREVIINTVAETGGHLAPNLGVVELTIAIHRVFNSAVDRIIWDVGHQSYVHKLLTGRLTQFHTLRQHGGISGFPKPEESIHDAFATGHSSTSISAALGMALGRDLKGQKHSVVAVIGDGSMTGGMAFEAMNFAGHSKTNMIVILNDNEMSIAPNVGALSGYLSRLRTDPKYYRSKDEIAELLQKIPHGSKLLKVVDRLKDSLKYLVVPGMLFEELGFTYLGPVDGHDIKSVMTVLQQAKAATGPVLVHVLTQKGKGYLPAEQNPDRFHGVGAFDVATGEVKKAAGAPPSYTEVFGKTLVKLAQRDDKIIGITAAMPSGTGLTNFAKEFPQRYFDVGIAEQHAVTMAAGLAMAGYRPVTAIYSTFLQRAYDQVLHDVCMQNLPVVFAMDRGGLVGDDGPTHHGVFDIAFLRNIPNIVLMSPKDENELQHMLYTALCHGGPVAVRYPRGSGEGVTLDEELKCLPVGKGEVLREGDDVLLLAIGNMVTEAMKAAEKLSSQGIEATVINARFMKPLDQDLILHYARRIKKVVTLEEHVLMGGFGSAVLELFEAERLYDLKVKRLGIPDQFIEHGKQSILRASLGLNAEGVVEAVMGLGKEIKKVQRLKAVLGRKN</sequence>
<dbReference type="EMBL" id="CP019698">
    <property type="protein sequence ID" value="AQS58514.1"/>
    <property type="molecule type" value="Genomic_DNA"/>
</dbReference>
<feature type="domain" description="Transketolase-like pyrimidine-binding" evidence="12">
    <location>
        <begin position="316"/>
        <end position="480"/>
    </location>
</feature>
<dbReference type="PANTHER" id="PTHR43322:SF5">
    <property type="entry name" value="1-DEOXY-D-XYLULOSE-5-PHOSPHATE SYNTHASE, CHLOROPLASTIC"/>
    <property type="match status" value="1"/>
</dbReference>
<comment type="function">
    <text evidence="10 11">Catalyzes the acyloin condensation reaction between C atoms 2 and 3 of pyruvate and glyceraldehyde 3-phosphate to yield 1-deoxy-D-xylulose-5-phosphate (DXP).</text>
</comment>
<evidence type="ECO:0000256" key="6">
    <source>
        <dbReference type="ARBA" id="ARBA00022842"/>
    </source>
</evidence>
<evidence type="ECO:0000256" key="5">
    <source>
        <dbReference type="ARBA" id="ARBA00022723"/>
    </source>
</evidence>
<gene>
    <name evidence="11" type="primary">dxs</name>
    <name evidence="13" type="ORF">B0537_05080</name>
</gene>
<comment type="catalytic activity">
    <reaction evidence="11">
        <text>D-glyceraldehyde 3-phosphate + pyruvate + H(+) = 1-deoxy-D-xylulose 5-phosphate + CO2</text>
        <dbReference type="Rhea" id="RHEA:12605"/>
        <dbReference type="ChEBI" id="CHEBI:15361"/>
        <dbReference type="ChEBI" id="CHEBI:15378"/>
        <dbReference type="ChEBI" id="CHEBI:16526"/>
        <dbReference type="ChEBI" id="CHEBI:57792"/>
        <dbReference type="ChEBI" id="CHEBI:59776"/>
        <dbReference type="EC" id="2.2.1.7"/>
    </reaction>
</comment>
<evidence type="ECO:0000256" key="9">
    <source>
        <dbReference type="ARBA" id="ARBA00023229"/>
    </source>
</evidence>
<feature type="binding site" evidence="11">
    <location>
        <begin position="115"/>
        <end position="117"/>
    </location>
    <ligand>
        <name>thiamine diphosphate</name>
        <dbReference type="ChEBI" id="CHEBI:58937"/>
    </ligand>
</feature>
<organism evidence="13 14">
    <name type="scientific">Desulforamulus ferrireducens</name>
    <dbReference type="NCBI Taxonomy" id="1833852"/>
    <lineage>
        <taxon>Bacteria</taxon>
        <taxon>Bacillati</taxon>
        <taxon>Bacillota</taxon>
        <taxon>Clostridia</taxon>
        <taxon>Eubacteriales</taxon>
        <taxon>Peptococcaceae</taxon>
        <taxon>Desulforamulus</taxon>
    </lineage>
</organism>
<evidence type="ECO:0000256" key="2">
    <source>
        <dbReference type="ARBA" id="ARBA00011081"/>
    </source>
</evidence>
<evidence type="ECO:0000256" key="4">
    <source>
        <dbReference type="ARBA" id="ARBA00022679"/>
    </source>
</evidence>